<dbReference type="Pfam" id="PF25137">
    <property type="entry name" value="ADH_Fe_C"/>
    <property type="match status" value="1"/>
</dbReference>
<protein>
    <submittedName>
        <fullName evidence="2">Iron-containing alcohol dehydrogenase (Fe-ADH)</fullName>
    </submittedName>
</protein>
<dbReference type="PANTHER" id="PTHR43633:SF1">
    <property type="entry name" value="ALCOHOL DEHYDROGENASE YQHD"/>
    <property type="match status" value="1"/>
</dbReference>
<dbReference type="AlphaFoldDB" id="R4UP44"/>
<dbReference type="Gene3D" id="1.20.1090.10">
    <property type="entry name" value="Dehydroquinate synthase-like - alpha domain"/>
    <property type="match status" value="1"/>
</dbReference>
<dbReference type="GO" id="GO:0046872">
    <property type="term" value="F:metal ion binding"/>
    <property type="evidence" value="ECO:0007669"/>
    <property type="project" value="InterPro"/>
</dbReference>
<dbReference type="InterPro" id="IPR044731">
    <property type="entry name" value="BDH-like"/>
</dbReference>
<dbReference type="InterPro" id="IPR056798">
    <property type="entry name" value="ADH_Fe_C"/>
</dbReference>
<sequence length="180" mass="19729">MIDDFWLSTLKELVVIGPGVTKPNPSYELVYRLAMSAAFALNFVFTLGKEGCWGIHIIGHQLTAQYGIDHGATLSIVTIPFLESQYEARKVLLARSGEYVFGIKGSIEEQAKGFIAKLKEFIKTIGQPLKVSEWPDVAIKPGDVDKVTKMVIKSVGGGNFGYHGSINEATVKKILTEVIQ</sequence>
<dbReference type="GO" id="GO:1990362">
    <property type="term" value="F:butanol dehydrogenase (NAD+) activity"/>
    <property type="evidence" value="ECO:0007669"/>
    <property type="project" value="InterPro"/>
</dbReference>
<dbReference type="InterPro" id="IPR018211">
    <property type="entry name" value="ADH_Fe_CS"/>
</dbReference>
<name>R4UP44_COPFO</name>
<dbReference type="PANTHER" id="PTHR43633">
    <property type="entry name" value="ALCOHOL DEHYDROGENASE YQHD"/>
    <property type="match status" value="1"/>
</dbReference>
<accession>R4UP44</accession>
<dbReference type="PROSITE" id="PS00060">
    <property type="entry name" value="ADH_IRON_2"/>
    <property type="match status" value="1"/>
</dbReference>
<dbReference type="EMBL" id="KC741141">
    <property type="protein sequence ID" value="AGM32965.1"/>
    <property type="molecule type" value="mRNA"/>
</dbReference>
<evidence type="ECO:0000313" key="2">
    <source>
        <dbReference type="EMBL" id="AGM32965.1"/>
    </source>
</evidence>
<reference evidence="2" key="1">
    <citation type="submission" date="2013-03" db="EMBL/GenBank/DDBJ databases">
        <title>Immune-Related transcriptome of Coptotermes formosanus Shiraki workers: the defense mechanism.</title>
        <authorList>
            <person name="Hussain A."/>
            <person name="Li Y.F."/>
            <person name="Wen S.Y."/>
        </authorList>
    </citation>
    <scope>NUCLEOTIDE SEQUENCE</scope>
</reference>
<proteinExistence type="evidence at transcript level"/>
<dbReference type="SUPFAM" id="SSF56796">
    <property type="entry name" value="Dehydroquinate synthase-like"/>
    <property type="match status" value="1"/>
</dbReference>
<evidence type="ECO:0000259" key="1">
    <source>
        <dbReference type="Pfam" id="PF25137"/>
    </source>
</evidence>
<organism evidence="2">
    <name type="scientific">Coptotermes formosanus</name>
    <name type="common">Formosan subterranean termite</name>
    <dbReference type="NCBI Taxonomy" id="36987"/>
    <lineage>
        <taxon>Eukaryota</taxon>
        <taxon>Metazoa</taxon>
        <taxon>Ecdysozoa</taxon>
        <taxon>Arthropoda</taxon>
        <taxon>Hexapoda</taxon>
        <taxon>Insecta</taxon>
        <taxon>Pterygota</taxon>
        <taxon>Neoptera</taxon>
        <taxon>Polyneoptera</taxon>
        <taxon>Dictyoptera</taxon>
        <taxon>Blattodea</taxon>
        <taxon>Blattoidea</taxon>
        <taxon>Termitoidae</taxon>
        <taxon>Rhinotermitidae</taxon>
        <taxon>Coptotermes</taxon>
    </lineage>
</organism>
<feature type="domain" description="Fe-containing alcohol dehydrogenase-like C-terminal" evidence="1">
    <location>
        <begin position="35"/>
        <end position="176"/>
    </location>
</feature>